<protein>
    <submittedName>
        <fullName evidence="5">AraC family transcriptional regulator</fullName>
    </submittedName>
</protein>
<keyword evidence="6" id="KW-1185">Reference proteome</keyword>
<feature type="non-terminal residue" evidence="5">
    <location>
        <position position="320"/>
    </location>
</feature>
<feature type="domain" description="HTH araC/xylS-type" evidence="4">
    <location>
        <begin position="233"/>
        <end position="320"/>
    </location>
</feature>
<accession>A0ABT4VW50</accession>
<dbReference type="RefSeq" id="WP_271092805.1">
    <property type="nucleotide sequence ID" value="NZ_JAPJZH010000053.1"/>
</dbReference>
<comment type="caution">
    <text evidence="5">The sequence shown here is derived from an EMBL/GenBank/DDBJ whole genome shotgun (WGS) entry which is preliminary data.</text>
</comment>
<proteinExistence type="predicted"/>
<keyword evidence="1" id="KW-0805">Transcription regulation</keyword>
<dbReference type="SMART" id="SM00342">
    <property type="entry name" value="HTH_ARAC"/>
    <property type="match status" value="1"/>
</dbReference>
<dbReference type="Gene3D" id="1.10.10.60">
    <property type="entry name" value="Homeodomain-like"/>
    <property type="match status" value="1"/>
</dbReference>
<dbReference type="PANTHER" id="PTHR46796">
    <property type="entry name" value="HTH-TYPE TRANSCRIPTIONAL ACTIVATOR RHAS-RELATED"/>
    <property type="match status" value="1"/>
</dbReference>
<dbReference type="PROSITE" id="PS01124">
    <property type="entry name" value="HTH_ARAC_FAMILY_2"/>
    <property type="match status" value="1"/>
</dbReference>
<evidence type="ECO:0000259" key="4">
    <source>
        <dbReference type="PROSITE" id="PS01124"/>
    </source>
</evidence>
<dbReference type="InterPro" id="IPR018060">
    <property type="entry name" value="HTH_AraC"/>
</dbReference>
<dbReference type="InterPro" id="IPR009057">
    <property type="entry name" value="Homeodomain-like_sf"/>
</dbReference>
<gene>
    <name evidence="5" type="ORF">OOZ53_26500</name>
</gene>
<dbReference type="Pfam" id="PF14525">
    <property type="entry name" value="AraC_binding_2"/>
    <property type="match status" value="1"/>
</dbReference>
<keyword evidence="2" id="KW-0238">DNA-binding</keyword>
<evidence type="ECO:0000313" key="5">
    <source>
        <dbReference type="EMBL" id="MDA4848924.1"/>
    </source>
</evidence>
<dbReference type="InterPro" id="IPR050204">
    <property type="entry name" value="AraC_XylS_family_regulators"/>
</dbReference>
<evidence type="ECO:0000256" key="3">
    <source>
        <dbReference type="ARBA" id="ARBA00023163"/>
    </source>
</evidence>
<dbReference type="Pfam" id="PF12833">
    <property type="entry name" value="HTH_18"/>
    <property type="match status" value="1"/>
</dbReference>
<reference evidence="5" key="1">
    <citation type="submission" date="2022-11" db="EMBL/GenBank/DDBJ databases">
        <title>Hoeflea poritis sp. nov., isolated from scleractinian coral Porites lutea.</title>
        <authorList>
            <person name="Zhang G."/>
            <person name="Wei Q."/>
            <person name="Cai L."/>
        </authorList>
    </citation>
    <scope>NUCLEOTIDE SEQUENCE</scope>
    <source>
        <strain evidence="5">E7-10</strain>
    </source>
</reference>
<name>A0ABT4VW50_9HYPH</name>
<sequence>MAMSIKSFEKFCQLYGVVEKGEIEEVGEMISRNVTAYKAEPLERPHNEIRAQIACATTQDISLVYLDWSAPSIGMSLAKQDDFNLRITLRGEVCTTDPYLGQVSAEKEIGHARIFSLTEDTRTYSKGHTAVNLVIPHARLEERAKSYYQNQLDKPLRFAPTMNLSTVQGQSISALIEYFMSLHNESAQCFDNPIVRAQFRELMFSNIIGGMEHNYADVFNKGASDVAIPRIVKRAEDYMRANADKPVTIERLAREAGCSERALQYGFKEFRHKSPLTVLRDIRLENAFDDLVQASGSVTEIAFRWGFGNLGRFSRLFEEK</sequence>
<dbReference type="InterPro" id="IPR035418">
    <property type="entry name" value="AraC-bd_2"/>
</dbReference>
<evidence type="ECO:0000256" key="2">
    <source>
        <dbReference type="ARBA" id="ARBA00023125"/>
    </source>
</evidence>
<dbReference type="PANTHER" id="PTHR46796:SF12">
    <property type="entry name" value="HTH-TYPE DNA-BINDING TRANSCRIPTIONAL ACTIVATOR EUTR"/>
    <property type="match status" value="1"/>
</dbReference>
<dbReference type="SUPFAM" id="SSF46689">
    <property type="entry name" value="Homeodomain-like"/>
    <property type="match status" value="2"/>
</dbReference>
<organism evidence="5 6">
    <name type="scientific">Hoeflea poritis</name>
    <dbReference type="NCBI Taxonomy" id="2993659"/>
    <lineage>
        <taxon>Bacteria</taxon>
        <taxon>Pseudomonadati</taxon>
        <taxon>Pseudomonadota</taxon>
        <taxon>Alphaproteobacteria</taxon>
        <taxon>Hyphomicrobiales</taxon>
        <taxon>Rhizobiaceae</taxon>
        <taxon>Hoeflea</taxon>
    </lineage>
</organism>
<dbReference type="Proteomes" id="UP001148313">
    <property type="component" value="Unassembled WGS sequence"/>
</dbReference>
<keyword evidence="3" id="KW-0804">Transcription</keyword>
<evidence type="ECO:0000256" key="1">
    <source>
        <dbReference type="ARBA" id="ARBA00023015"/>
    </source>
</evidence>
<dbReference type="EMBL" id="JAPJZH010000053">
    <property type="protein sequence ID" value="MDA4848924.1"/>
    <property type="molecule type" value="Genomic_DNA"/>
</dbReference>
<evidence type="ECO:0000313" key="6">
    <source>
        <dbReference type="Proteomes" id="UP001148313"/>
    </source>
</evidence>